<reference evidence="2" key="1">
    <citation type="journal article" date="2008" name="PLoS ONE">
        <title>Survival in nuclear waste, extreme resistance, and potential applications gleaned from the genome sequence of Kineococcus radiotolerans SRS30216.</title>
        <authorList>
            <person name="Bagwell C.E."/>
            <person name="Bhat S."/>
            <person name="Hawkins G.M."/>
            <person name="Smith B.W."/>
            <person name="Biswas T."/>
            <person name="Hoover T.R."/>
            <person name="Saunders E."/>
            <person name="Han C.S."/>
            <person name="Tsodikov O.V."/>
            <person name="Shimkets L.J."/>
        </authorList>
    </citation>
    <scope>NUCLEOTIDE SEQUENCE [LARGE SCALE GENOMIC DNA]</scope>
    <source>
        <strain evidence="2">ATCC BAA-149 / DSM 14245 / SRS30216</strain>
    </source>
</reference>
<dbReference type="InterPro" id="IPR032710">
    <property type="entry name" value="NTF2-like_dom_sf"/>
</dbReference>
<evidence type="ECO:0000313" key="1">
    <source>
        <dbReference type="EMBL" id="ABS02440.1"/>
    </source>
</evidence>
<dbReference type="PANTHER" id="PTHR38436">
    <property type="entry name" value="POLYKETIDE CYCLASE SNOAL-LIKE DOMAIN"/>
    <property type="match status" value="1"/>
</dbReference>
<evidence type="ECO:0008006" key="3">
    <source>
        <dbReference type="Google" id="ProtNLM"/>
    </source>
</evidence>
<evidence type="ECO:0000313" key="2">
    <source>
        <dbReference type="Proteomes" id="UP000001116"/>
    </source>
</evidence>
<dbReference type="Proteomes" id="UP000001116">
    <property type="component" value="Chromosome"/>
</dbReference>
<dbReference type="Pfam" id="PF07366">
    <property type="entry name" value="SnoaL"/>
    <property type="match status" value="1"/>
</dbReference>
<dbReference type="AlphaFoldDB" id="A6W6K1"/>
<gene>
    <name evidence="1" type="ordered locus">Krad_0952</name>
</gene>
<organism evidence="1 2">
    <name type="scientific">Kineococcus radiotolerans (strain ATCC BAA-149 / DSM 14245 / SRS30216)</name>
    <dbReference type="NCBI Taxonomy" id="266940"/>
    <lineage>
        <taxon>Bacteria</taxon>
        <taxon>Bacillati</taxon>
        <taxon>Actinomycetota</taxon>
        <taxon>Actinomycetes</taxon>
        <taxon>Kineosporiales</taxon>
        <taxon>Kineosporiaceae</taxon>
        <taxon>Kineococcus</taxon>
    </lineage>
</organism>
<dbReference type="InterPro" id="IPR009959">
    <property type="entry name" value="Cyclase_SnoaL-like"/>
</dbReference>
<dbReference type="Gene3D" id="3.10.450.50">
    <property type="match status" value="1"/>
</dbReference>
<keyword evidence="2" id="KW-1185">Reference proteome</keyword>
<protein>
    <recommendedName>
        <fullName evidence="3">Ester cyclase</fullName>
    </recommendedName>
</protein>
<dbReference type="KEGG" id="kra:Krad_0952"/>
<dbReference type="EMBL" id="CP000750">
    <property type="protein sequence ID" value="ABS02440.1"/>
    <property type="molecule type" value="Genomic_DNA"/>
</dbReference>
<dbReference type="HOGENOM" id="CLU_100997_5_3_11"/>
<dbReference type="eggNOG" id="COG5485">
    <property type="taxonomic scope" value="Bacteria"/>
</dbReference>
<proteinExistence type="predicted"/>
<sequence length="149" mass="15830">MATGTGPCLHGAVGTGTADVAAVYERYLACCNEHRFDDLGEFVSEEVSGSGPVDGLAAYVEGVRAVAVGFPDYRWELQERVVQGDTVVARLTGRGTHTGPFSGIAPTGRTISVQELVVYRFADGRIVRCWGDLYPVVRDALRTPAPVGA</sequence>
<dbReference type="SUPFAM" id="SSF54427">
    <property type="entry name" value="NTF2-like"/>
    <property type="match status" value="1"/>
</dbReference>
<dbReference type="GO" id="GO:0030638">
    <property type="term" value="P:polyketide metabolic process"/>
    <property type="evidence" value="ECO:0007669"/>
    <property type="project" value="InterPro"/>
</dbReference>
<dbReference type="STRING" id="266940.Krad_0952"/>
<name>A6W6K1_KINRD</name>
<accession>A6W6K1</accession>
<dbReference type="PANTHER" id="PTHR38436:SF1">
    <property type="entry name" value="ESTER CYCLASE"/>
    <property type="match status" value="1"/>
</dbReference>